<feature type="transmembrane region" description="Helical" evidence="1">
    <location>
        <begin position="208"/>
        <end position="225"/>
    </location>
</feature>
<reference evidence="3 4" key="1">
    <citation type="journal article" date="2018" name="Environ. Microbiol.">
        <title>Genomes of ubiquitous marine and hypersaline Hydrogenovibrio, Thiomicrorhabdus and Thiomicrospira spp. encode a diversity of mechanisms to sustain chemolithoautotrophy in heterogeneous environments.</title>
        <authorList>
            <person name="Scott K.M."/>
            <person name="Williams J."/>
            <person name="Porter C.M.B."/>
            <person name="Russel S."/>
            <person name="Harmer T.L."/>
            <person name="Paul J.H."/>
            <person name="Antonen K.M."/>
            <person name="Bridges M.K."/>
            <person name="Camper G.J."/>
            <person name="Campla C.K."/>
            <person name="Casella L.G."/>
            <person name="Chase E."/>
            <person name="Conrad J.W."/>
            <person name="Cruz M.C."/>
            <person name="Dunlap D.S."/>
            <person name="Duran L."/>
            <person name="Fahsbender E.M."/>
            <person name="Goldsmith D.B."/>
            <person name="Keeley R.F."/>
            <person name="Kondoff M.R."/>
            <person name="Kussy B.I."/>
            <person name="Lane M.K."/>
            <person name="Lawler S."/>
            <person name="Leigh B.A."/>
            <person name="Lewis C."/>
            <person name="Lostal L.M."/>
            <person name="Marking D."/>
            <person name="Mancera P.A."/>
            <person name="McClenthan E.C."/>
            <person name="McIntyre E.A."/>
            <person name="Mine J.A."/>
            <person name="Modi S."/>
            <person name="Moore B.D."/>
            <person name="Morgan W.A."/>
            <person name="Nelson K.M."/>
            <person name="Nguyen K.N."/>
            <person name="Ogburn N."/>
            <person name="Parrino D.G."/>
            <person name="Pedapudi A.D."/>
            <person name="Pelham R.P."/>
            <person name="Preece A.M."/>
            <person name="Rampersad E.A."/>
            <person name="Richardson J.C."/>
            <person name="Rodgers C.M."/>
            <person name="Schaffer B.L."/>
            <person name="Sheridan N.E."/>
            <person name="Solone M.R."/>
            <person name="Staley Z.R."/>
            <person name="Tabuchi M."/>
            <person name="Waide R.J."/>
            <person name="Wanjugi P.W."/>
            <person name="Young S."/>
            <person name="Clum A."/>
            <person name="Daum C."/>
            <person name="Huntemann M."/>
            <person name="Ivanova N."/>
            <person name="Kyrpides N."/>
            <person name="Mikhailova N."/>
            <person name="Palaniappan K."/>
            <person name="Pillay M."/>
            <person name="Reddy T.B.K."/>
            <person name="Shapiro N."/>
            <person name="Stamatis D."/>
            <person name="Varghese N."/>
            <person name="Woyke T."/>
            <person name="Boden R."/>
            <person name="Freyermuth S.K."/>
            <person name="Kerfeld C.A."/>
        </authorList>
    </citation>
    <scope>NUCLEOTIDE SEQUENCE [LARGE SCALE GENOMIC DNA]</scope>
    <source>
        <strain evidence="3 4">JR-2</strain>
    </source>
</reference>
<sequence length="230" mass="24898">MTESIYLTALIVGLLGGVHCLGMCGGVVGALTFNLKPEVQLSWWRMLPYQVSYNLGRISSYVLIGALFGFLGSSLVSLATFLPLQQTLQVVAGVFMVVLGLYLGGWWNGLVVIEKSGQGIWKRLAPLTQKMMPIRTIGQAWLYGMVWGWLPCGLVYSMLIMALSAGGALEGGLVMLAFGLGTLPNLLLMGTFVFFFTRLARNNLVRKVAGGLVMVMGFGQLYLAYSVQVA</sequence>
<keyword evidence="4" id="KW-1185">Reference proteome</keyword>
<keyword evidence="1" id="KW-0472">Membrane</keyword>
<keyword evidence="1" id="KW-0812">Transmembrane</keyword>
<dbReference type="Proteomes" id="UP000285478">
    <property type="component" value="Chromosome"/>
</dbReference>
<dbReference type="PANTHER" id="PTHR42208">
    <property type="entry name" value="HEAVY METAL TRANSPORTER-RELATED"/>
    <property type="match status" value="1"/>
</dbReference>
<dbReference type="InterPro" id="IPR039447">
    <property type="entry name" value="UreH-like_TM_dom"/>
</dbReference>
<organism evidence="3 4">
    <name type="scientific">Hydrogenovibrio thermophilus</name>
    <dbReference type="NCBI Taxonomy" id="265883"/>
    <lineage>
        <taxon>Bacteria</taxon>
        <taxon>Pseudomonadati</taxon>
        <taxon>Pseudomonadota</taxon>
        <taxon>Gammaproteobacteria</taxon>
        <taxon>Thiotrichales</taxon>
        <taxon>Piscirickettsiaceae</taxon>
        <taxon>Hydrogenovibrio</taxon>
    </lineage>
</organism>
<name>A0A451G4P2_9GAMM</name>
<evidence type="ECO:0000313" key="4">
    <source>
        <dbReference type="Proteomes" id="UP000285478"/>
    </source>
</evidence>
<evidence type="ECO:0000313" key="3">
    <source>
        <dbReference type="EMBL" id="QAB14448.1"/>
    </source>
</evidence>
<protein>
    <submittedName>
        <fullName evidence="3">Sulfite exporter TauE/SafE family protein</fullName>
    </submittedName>
</protein>
<dbReference type="PANTHER" id="PTHR42208:SF1">
    <property type="entry name" value="HEAVY METAL TRANSPORTER"/>
    <property type="match status" value="1"/>
</dbReference>
<feature type="transmembrane region" description="Helical" evidence="1">
    <location>
        <begin position="61"/>
        <end position="84"/>
    </location>
</feature>
<evidence type="ECO:0000256" key="1">
    <source>
        <dbReference type="SAM" id="Phobius"/>
    </source>
</evidence>
<feature type="transmembrane region" description="Helical" evidence="1">
    <location>
        <begin position="173"/>
        <end position="196"/>
    </location>
</feature>
<proteinExistence type="predicted"/>
<feature type="transmembrane region" description="Helical" evidence="1">
    <location>
        <begin position="140"/>
        <end position="161"/>
    </location>
</feature>
<gene>
    <name evidence="3" type="ORF">EPV75_01560</name>
</gene>
<accession>A0A451G4P2</accession>
<dbReference type="EMBL" id="CP035033">
    <property type="protein sequence ID" value="QAB14448.1"/>
    <property type="molecule type" value="Genomic_DNA"/>
</dbReference>
<feature type="transmembrane region" description="Helical" evidence="1">
    <location>
        <begin position="6"/>
        <end position="35"/>
    </location>
</feature>
<dbReference type="KEGG" id="htr:EPV75_01560"/>
<feature type="domain" description="Urease accessory protein UreH-like transmembrane" evidence="2">
    <location>
        <begin position="8"/>
        <end position="218"/>
    </location>
</feature>
<keyword evidence="1" id="KW-1133">Transmembrane helix</keyword>
<dbReference type="RefSeq" id="WP_128384252.1">
    <property type="nucleotide sequence ID" value="NZ_CP035033.1"/>
</dbReference>
<dbReference type="AlphaFoldDB" id="A0A451G4P2"/>
<evidence type="ECO:0000259" key="2">
    <source>
        <dbReference type="Pfam" id="PF13386"/>
    </source>
</evidence>
<dbReference type="Pfam" id="PF13386">
    <property type="entry name" value="DsbD_2"/>
    <property type="match status" value="1"/>
</dbReference>
<feature type="transmembrane region" description="Helical" evidence="1">
    <location>
        <begin position="90"/>
        <end position="113"/>
    </location>
</feature>